<keyword evidence="1" id="KW-1015">Disulfide bond</keyword>
<keyword evidence="2" id="KW-0812">Transmembrane</keyword>
<evidence type="ECO:0000256" key="2">
    <source>
        <dbReference type="SAM" id="Phobius"/>
    </source>
</evidence>
<dbReference type="InterPro" id="IPR002181">
    <property type="entry name" value="Fibrinogen_a/b/g_C_dom"/>
</dbReference>
<evidence type="ECO:0000256" key="1">
    <source>
        <dbReference type="ARBA" id="ARBA00023157"/>
    </source>
</evidence>
<feature type="domain" description="Fibrinogen C-terminal" evidence="3">
    <location>
        <begin position="48"/>
        <end position="267"/>
    </location>
</feature>
<keyword evidence="4" id="KW-1185">Reference proteome</keyword>
<feature type="transmembrane region" description="Helical" evidence="2">
    <location>
        <begin position="12"/>
        <end position="29"/>
    </location>
</feature>
<dbReference type="KEGG" id="cvn:111105340"/>
<proteinExistence type="predicted"/>
<dbReference type="PROSITE" id="PS51406">
    <property type="entry name" value="FIBRINOGEN_C_2"/>
    <property type="match status" value="1"/>
</dbReference>
<gene>
    <name evidence="5" type="primary">LOC111105340</name>
</gene>
<dbReference type="RefSeq" id="XP_022295288.1">
    <property type="nucleotide sequence ID" value="XM_022439580.1"/>
</dbReference>
<dbReference type="NCBIfam" id="NF040941">
    <property type="entry name" value="GGGWT_bact"/>
    <property type="match status" value="1"/>
</dbReference>
<protein>
    <submittedName>
        <fullName evidence="5">Fibrinogen C domain-containing protein 1-A-like</fullName>
    </submittedName>
</protein>
<dbReference type="Pfam" id="PF00147">
    <property type="entry name" value="Fibrinogen_C"/>
    <property type="match status" value="1"/>
</dbReference>
<dbReference type="AlphaFoldDB" id="A0A8B8AX41"/>
<dbReference type="SUPFAM" id="SSF56496">
    <property type="entry name" value="Fibrinogen C-terminal domain-like"/>
    <property type="match status" value="1"/>
</dbReference>
<dbReference type="SMART" id="SM00186">
    <property type="entry name" value="FBG"/>
    <property type="match status" value="1"/>
</dbReference>
<sequence>MDRDTRNTPLMCLVLSISIFVAILAFFVYDHDKKLIALDSLSRKNEKLTEIIKGNDCSDIKRRYAYTRPQDGVYTIYPNKVPKRNVFCDMTTDGGGWTVIQNRVDGSTDFYRTWNEYKEGFGNSSHNYWIGNDVLHLLTKYEPQELRVELQRFSGEKGYAEYSTFAVGDESSKYQLTVSGFEGNIGDSLGLHNGMKFSTRDQDNDEYGSSCSQAYHGAWWYKACYYCNLNGKYMGTATIDEKSNRWHQWTISAESLKTTRMMIRPANI</sequence>
<dbReference type="InterPro" id="IPR050373">
    <property type="entry name" value="Fibrinogen_C-term_domain"/>
</dbReference>
<dbReference type="CDD" id="cd00087">
    <property type="entry name" value="FReD"/>
    <property type="match status" value="1"/>
</dbReference>
<organism evidence="4 5">
    <name type="scientific">Crassostrea virginica</name>
    <name type="common">Eastern oyster</name>
    <dbReference type="NCBI Taxonomy" id="6565"/>
    <lineage>
        <taxon>Eukaryota</taxon>
        <taxon>Metazoa</taxon>
        <taxon>Spiralia</taxon>
        <taxon>Lophotrochozoa</taxon>
        <taxon>Mollusca</taxon>
        <taxon>Bivalvia</taxon>
        <taxon>Autobranchia</taxon>
        <taxon>Pteriomorphia</taxon>
        <taxon>Ostreida</taxon>
        <taxon>Ostreoidea</taxon>
        <taxon>Ostreidae</taxon>
        <taxon>Crassostrea</taxon>
    </lineage>
</organism>
<dbReference type="OrthoDB" id="6345539at2759"/>
<dbReference type="PANTHER" id="PTHR19143">
    <property type="entry name" value="FIBRINOGEN/TENASCIN/ANGIOPOEITIN"/>
    <property type="match status" value="1"/>
</dbReference>
<evidence type="ECO:0000259" key="3">
    <source>
        <dbReference type="PROSITE" id="PS51406"/>
    </source>
</evidence>
<reference evidence="5" key="1">
    <citation type="submission" date="2025-08" db="UniProtKB">
        <authorList>
            <consortium name="RefSeq"/>
        </authorList>
    </citation>
    <scope>IDENTIFICATION</scope>
    <source>
        <tissue evidence="5">Whole sample</tissue>
    </source>
</reference>
<evidence type="ECO:0000313" key="5">
    <source>
        <dbReference type="RefSeq" id="XP_022295288.1"/>
    </source>
</evidence>
<evidence type="ECO:0000313" key="4">
    <source>
        <dbReference type="Proteomes" id="UP000694844"/>
    </source>
</evidence>
<dbReference type="GeneID" id="111105340"/>
<accession>A0A8B8AX41</accession>
<dbReference type="Gene3D" id="3.90.215.10">
    <property type="entry name" value="Gamma Fibrinogen, chain A, domain 1"/>
    <property type="match status" value="1"/>
</dbReference>
<dbReference type="GO" id="GO:0005615">
    <property type="term" value="C:extracellular space"/>
    <property type="evidence" value="ECO:0007669"/>
    <property type="project" value="TreeGrafter"/>
</dbReference>
<keyword evidence="2" id="KW-1133">Transmembrane helix</keyword>
<dbReference type="FunFam" id="3.90.215.10:FF:000001">
    <property type="entry name" value="Tenascin isoform 1"/>
    <property type="match status" value="1"/>
</dbReference>
<dbReference type="Proteomes" id="UP000694844">
    <property type="component" value="Chromosome 7"/>
</dbReference>
<name>A0A8B8AX41_CRAVI</name>
<dbReference type="InterPro" id="IPR014716">
    <property type="entry name" value="Fibrinogen_a/b/g_C_1"/>
</dbReference>
<dbReference type="InterPro" id="IPR036056">
    <property type="entry name" value="Fibrinogen-like_C"/>
</dbReference>
<keyword evidence="2" id="KW-0472">Membrane</keyword>